<feature type="transmembrane region" description="Helical" evidence="10">
    <location>
        <begin position="1013"/>
        <end position="1036"/>
    </location>
</feature>
<dbReference type="SUPFAM" id="SSF90123">
    <property type="entry name" value="ABC transporter transmembrane region"/>
    <property type="match status" value="2"/>
</dbReference>
<dbReference type="FunFam" id="1.20.1560.10:FF:000014">
    <property type="entry name" value="Multidrug resistance-associated protein member 4"/>
    <property type="match status" value="1"/>
</dbReference>
<feature type="transmembrane region" description="Helical" evidence="10">
    <location>
        <begin position="223"/>
        <end position="242"/>
    </location>
</feature>
<reference evidence="13 14" key="1">
    <citation type="submission" date="2024-03" db="EMBL/GenBank/DDBJ databases">
        <title>The genome assembly and annotation of the cricket Gryllus longicercus Weissman &amp; Gray.</title>
        <authorList>
            <person name="Szrajer S."/>
            <person name="Gray D."/>
            <person name="Ylla G."/>
        </authorList>
    </citation>
    <scope>NUCLEOTIDE SEQUENCE [LARGE SCALE GENOMIC DNA]</scope>
    <source>
        <strain evidence="13">DAG 2021-001</strain>
        <tissue evidence="13">Whole body minus gut</tissue>
    </source>
</reference>
<comment type="subcellular location">
    <subcellularLocation>
        <location evidence="1">Membrane</location>
        <topology evidence="1">Multi-pass membrane protein</topology>
    </subcellularLocation>
</comment>
<dbReference type="GO" id="GO:0005524">
    <property type="term" value="F:ATP binding"/>
    <property type="evidence" value="ECO:0007669"/>
    <property type="project" value="UniProtKB-KW"/>
</dbReference>
<dbReference type="InterPro" id="IPR017871">
    <property type="entry name" value="ABC_transporter-like_CS"/>
</dbReference>
<dbReference type="Pfam" id="PF00005">
    <property type="entry name" value="ABC_tran"/>
    <property type="match status" value="2"/>
</dbReference>
<dbReference type="InterPro" id="IPR027417">
    <property type="entry name" value="P-loop_NTPase"/>
</dbReference>
<dbReference type="FunFam" id="3.40.50.300:FF:000163">
    <property type="entry name" value="Multidrug resistance-associated protein member 4"/>
    <property type="match status" value="1"/>
</dbReference>
<feature type="transmembrane region" description="Helical" evidence="10">
    <location>
        <begin position="768"/>
        <end position="789"/>
    </location>
</feature>
<dbReference type="InterPro" id="IPR003593">
    <property type="entry name" value="AAA+_ATPase"/>
</dbReference>
<feature type="transmembrane region" description="Helical" evidence="10">
    <location>
        <begin position="902"/>
        <end position="924"/>
    </location>
</feature>
<evidence type="ECO:0000259" key="11">
    <source>
        <dbReference type="PROSITE" id="PS50893"/>
    </source>
</evidence>
<feature type="domain" description="ABC transporter" evidence="11">
    <location>
        <begin position="444"/>
        <end position="667"/>
    </location>
</feature>
<feature type="region of interest" description="Disordered" evidence="9">
    <location>
        <begin position="668"/>
        <end position="695"/>
    </location>
</feature>
<feature type="transmembrane region" description="Helical" evidence="10">
    <location>
        <begin position="930"/>
        <end position="948"/>
    </location>
</feature>
<sequence length="1362" mass="150249">MDTGTHKRRPNPRETANPLSALFFTWTYPLFRTGLNRDITLEDLYDPRKKDYSQGLGDNLERCWRKEELKASARGRKPSLRSALVSCFGGEYLGLGLLVLVSDVFGRLLQPQLLGGLLRSLPSAAPKDEHGNPLDTEDDELRLRRALYYAGGMVAVVAVQTLCFNHYLLGAYHMGMRVRASTCSLIYRKALRLSQTALGDTAAGQVVNLLSNDVSRFDLVSTFVHYMWAAPLVTVGAAGLMYKEVGWPAFVGVGTVLAIVPLQAYVGSLLARFRKRTAGRTDERVRFMDEVVSGIRVIKMYAWEKPFTELVRLARRLEISVLRKTSFCRAFFMTIILSITRVGLFSTLITMALTDRRLTSDAVFVVLAYFNVMAHIVCVMFIRGVAEVAEAQVSVRRLEKFLLHDEFVATLPPPGAAEESKKPLEPATGDGVPPTAENKEGPALLLQKATFRWEAGAVEPTLQDLSMDTKRGELVAVVGQVGAGKSSLLQALLGELPAESGSVRVDGRVSYASQEPWVFAATVRQNILFGLEFDARRYERVVRVCALKRDFELLPRGDMTVVGQRGAALSGGQKARINLARAVYREADVYLLDDPLSAVDTHVGRHLFDECIMGFLAGKTRVLVTHQLQYLQDANRIILLHNGQVQMQGDFNTLTEQVDYQSLIGESHDEEADESDGEEDADKQSNKDAGSVGKRDSVTKVGRLLRRISSTRSRASSKRDVAEEPAVGTGGGDSEEDRQELSSKGRTQGKSPYLEYFRAGTRLGSGQGFGAQCASTLLLTGLALLFLLAQGTISTCDWFVSFWTRQEERREKEAADPDVITSDIPDVHMYVYIYTGLVCGLLLLALSRSLSFYTVAMRCSEHLHHAMFSSVLRTRVRFFDVNPSGRILNRFSKDMGTCDEQLPISMLDATQIILQVVGAVTVSAVVNQWLLIPVAVLAVIFWGIRIIYLRTSQNIKRLEGIAKSPVFSHLHATLQGLTTVRAFSAQDVLKAEFDKHQDLHSAAWYMFITTSNAFGFSLDVLVTLYITFVTFSLIFLGGKGDGVGLAITQAMSLSGVLQWGVRQSAEVANNIMAVERVLEYSVLDPEPNLEAPPAPPAPKGWPSAGELRFNKLSLTYGPKDPPVLHNLTLHIRPGEKVGVVGRTGAGKSSLIAALFRLAWSVDGQLELDGVDTARVALQELRARLAVIPQDPVLFSGTLRRNLDPFDEFADVVLWQAVEEVELREALPEAAGLEARVAEGGSNFSVGQRQLVCLARALLRGARVLVLDEATANVDPRTDALIQRTLRRKFNDCSVITVAHRLNTVMDSDKVLVMDAGQVAEFDHPHLLLQRRGIFHSMVAETGRAMAEQLAKVAEEAYNKQQR</sequence>
<dbReference type="GO" id="GO:0016887">
    <property type="term" value="F:ATP hydrolysis activity"/>
    <property type="evidence" value="ECO:0007669"/>
    <property type="project" value="InterPro"/>
</dbReference>
<feature type="transmembrane region" description="Helical" evidence="10">
    <location>
        <begin position="146"/>
        <end position="169"/>
    </location>
</feature>
<feature type="transmembrane region" description="Helical" evidence="10">
    <location>
        <begin position="248"/>
        <end position="271"/>
    </location>
</feature>
<dbReference type="Pfam" id="PF00664">
    <property type="entry name" value="ABC_membrane"/>
    <property type="match status" value="2"/>
</dbReference>
<feature type="transmembrane region" description="Helical" evidence="10">
    <location>
        <begin position="330"/>
        <end position="350"/>
    </location>
</feature>
<comment type="caution">
    <text evidence="13">The sequence shown here is derived from an EMBL/GenBank/DDBJ whole genome shotgun (WGS) entry which is preliminary data.</text>
</comment>
<evidence type="ECO:0000256" key="3">
    <source>
        <dbReference type="ARBA" id="ARBA00022448"/>
    </source>
</evidence>
<evidence type="ECO:0000256" key="6">
    <source>
        <dbReference type="ARBA" id="ARBA00022840"/>
    </source>
</evidence>
<dbReference type="InterPro" id="IPR050173">
    <property type="entry name" value="ABC_transporter_C-like"/>
</dbReference>
<keyword evidence="3" id="KW-0813">Transport</keyword>
<keyword evidence="8 10" id="KW-0472">Membrane</keyword>
<feature type="domain" description="ABC transmembrane type-1" evidence="12">
    <location>
        <begin position="95"/>
        <end position="374"/>
    </location>
</feature>
<feature type="region of interest" description="Disordered" evidence="9">
    <location>
        <begin position="710"/>
        <end position="748"/>
    </location>
</feature>
<dbReference type="GO" id="GO:0016020">
    <property type="term" value="C:membrane"/>
    <property type="evidence" value="ECO:0007669"/>
    <property type="project" value="UniProtKB-SubCell"/>
</dbReference>
<evidence type="ECO:0000256" key="1">
    <source>
        <dbReference type="ARBA" id="ARBA00004141"/>
    </source>
</evidence>
<dbReference type="SMART" id="SM00382">
    <property type="entry name" value="AAA"/>
    <property type="match status" value="2"/>
</dbReference>
<feature type="transmembrane region" description="Helical" evidence="10">
    <location>
        <begin position="83"/>
        <end position="101"/>
    </location>
</feature>
<feature type="region of interest" description="Disordered" evidence="9">
    <location>
        <begin position="413"/>
        <end position="436"/>
    </location>
</feature>
<dbReference type="CDD" id="cd18579">
    <property type="entry name" value="ABC_6TM_ABCC_D1"/>
    <property type="match status" value="1"/>
</dbReference>
<dbReference type="FunFam" id="1.20.1560.10:FF:000026">
    <property type="entry name" value="Multidrug resistance-associated protein lethal(2)03659"/>
    <property type="match status" value="1"/>
</dbReference>
<evidence type="ECO:0000256" key="10">
    <source>
        <dbReference type="SAM" id="Phobius"/>
    </source>
</evidence>
<name>A0AAN9Z460_9ORTH</name>
<dbReference type="GO" id="GO:0140359">
    <property type="term" value="F:ABC-type transporter activity"/>
    <property type="evidence" value="ECO:0007669"/>
    <property type="project" value="InterPro"/>
</dbReference>
<dbReference type="Gene3D" id="1.20.1560.10">
    <property type="entry name" value="ABC transporter type 1, transmembrane domain"/>
    <property type="match status" value="2"/>
</dbReference>
<evidence type="ECO:0000256" key="2">
    <source>
        <dbReference type="ARBA" id="ARBA00009726"/>
    </source>
</evidence>
<evidence type="ECO:0000256" key="9">
    <source>
        <dbReference type="SAM" id="MobiDB-lite"/>
    </source>
</evidence>
<dbReference type="InterPro" id="IPR003439">
    <property type="entry name" value="ABC_transporter-like_ATP-bd"/>
</dbReference>
<accession>A0AAN9Z460</accession>
<keyword evidence="5" id="KW-0547">Nucleotide-binding</keyword>
<protein>
    <recommendedName>
        <fullName evidence="15">Multidrug resistance-associated protein lethal(2)03659</fullName>
    </recommendedName>
</protein>
<dbReference type="InterPro" id="IPR044746">
    <property type="entry name" value="ABCC_6TM_D1"/>
</dbReference>
<dbReference type="PROSITE" id="PS00211">
    <property type="entry name" value="ABC_TRANSPORTER_1"/>
    <property type="match status" value="2"/>
</dbReference>
<evidence type="ECO:0000256" key="4">
    <source>
        <dbReference type="ARBA" id="ARBA00022692"/>
    </source>
</evidence>
<evidence type="ECO:0000256" key="5">
    <source>
        <dbReference type="ARBA" id="ARBA00022741"/>
    </source>
</evidence>
<feature type="transmembrane region" description="Helical" evidence="10">
    <location>
        <begin position="829"/>
        <end position="847"/>
    </location>
</feature>
<feature type="domain" description="ABC transmembrane type-1" evidence="12">
    <location>
        <begin position="819"/>
        <end position="1073"/>
    </location>
</feature>
<dbReference type="InterPro" id="IPR036640">
    <property type="entry name" value="ABC1_TM_sf"/>
</dbReference>
<dbReference type="PROSITE" id="PS50893">
    <property type="entry name" value="ABC_TRANSPORTER_2"/>
    <property type="match status" value="2"/>
</dbReference>
<dbReference type="InterPro" id="IPR011527">
    <property type="entry name" value="ABC1_TM_dom"/>
</dbReference>
<gene>
    <name evidence="13" type="ORF">R5R35_011282</name>
</gene>
<comment type="similarity">
    <text evidence="2">Belongs to the ABC transporter superfamily. ABCC family. Conjugate transporter (TC 3.A.1.208) subfamily.</text>
</comment>
<evidence type="ECO:0000256" key="7">
    <source>
        <dbReference type="ARBA" id="ARBA00022989"/>
    </source>
</evidence>
<evidence type="ECO:0008006" key="15">
    <source>
        <dbReference type="Google" id="ProtNLM"/>
    </source>
</evidence>
<keyword evidence="14" id="KW-1185">Reference proteome</keyword>
<keyword evidence="6" id="KW-0067">ATP-binding</keyword>
<dbReference type="Gene3D" id="3.40.50.300">
    <property type="entry name" value="P-loop containing nucleotide triphosphate hydrolases"/>
    <property type="match status" value="2"/>
</dbReference>
<dbReference type="PROSITE" id="PS50929">
    <property type="entry name" value="ABC_TM1F"/>
    <property type="match status" value="2"/>
</dbReference>
<keyword evidence="7 10" id="KW-1133">Transmembrane helix</keyword>
<feature type="domain" description="ABC transporter" evidence="11">
    <location>
        <begin position="1107"/>
        <end position="1340"/>
    </location>
</feature>
<dbReference type="CDD" id="cd03244">
    <property type="entry name" value="ABCC_MRP_domain2"/>
    <property type="match status" value="1"/>
</dbReference>
<keyword evidence="4 10" id="KW-0812">Transmembrane</keyword>
<feature type="transmembrane region" description="Helical" evidence="10">
    <location>
        <begin position="362"/>
        <end position="382"/>
    </location>
</feature>
<dbReference type="Proteomes" id="UP001378592">
    <property type="component" value="Unassembled WGS sequence"/>
</dbReference>
<dbReference type="PANTHER" id="PTHR24223:SF456">
    <property type="entry name" value="MULTIDRUG RESISTANCE-ASSOCIATED PROTEIN LETHAL(2)03659"/>
    <property type="match status" value="1"/>
</dbReference>
<organism evidence="13 14">
    <name type="scientific">Gryllus longicercus</name>
    <dbReference type="NCBI Taxonomy" id="2509291"/>
    <lineage>
        <taxon>Eukaryota</taxon>
        <taxon>Metazoa</taxon>
        <taxon>Ecdysozoa</taxon>
        <taxon>Arthropoda</taxon>
        <taxon>Hexapoda</taxon>
        <taxon>Insecta</taxon>
        <taxon>Pterygota</taxon>
        <taxon>Neoptera</taxon>
        <taxon>Polyneoptera</taxon>
        <taxon>Orthoptera</taxon>
        <taxon>Ensifera</taxon>
        <taxon>Gryllidea</taxon>
        <taxon>Grylloidea</taxon>
        <taxon>Gryllidae</taxon>
        <taxon>Gryllinae</taxon>
        <taxon>Gryllus</taxon>
    </lineage>
</organism>
<proteinExistence type="inferred from homology"/>
<dbReference type="PANTHER" id="PTHR24223">
    <property type="entry name" value="ATP-BINDING CASSETTE SUB-FAMILY C"/>
    <property type="match status" value="1"/>
</dbReference>
<feature type="compositionally biased region" description="Acidic residues" evidence="9">
    <location>
        <begin position="668"/>
        <end position="681"/>
    </location>
</feature>
<dbReference type="SUPFAM" id="SSF52540">
    <property type="entry name" value="P-loop containing nucleoside triphosphate hydrolases"/>
    <property type="match status" value="2"/>
</dbReference>
<evidence type="ECO:0000313" key="13">
    <source>
        <dbReference type="EMBL" id="KAK7794349.1"/>
    </source>
</evidence>
<evidence type="ECO:0000313" key="14">
    <source>
        <dbReference type="Proteomes" id="UP001378592"/>
    </source>
</evidence>
<evidence type="ECO:0000256" key="8">
    <source>
        <dbReference type="ARBA" id="ARBA00023136"/>
    </source>
</evidence>
<dbReference type="CDD" id="cd03250">
    <property type="entry name" value="ABCC_MRP_domain1"/>
    <property type="match status" value="1"/>
</dbReference>
<evidence type="ECO:0000259" key="12">
    <source>
        <dbReference type="PROSITE" id="PS50929"/>
    </source>
</evidence>
<dbReference type="FunFam" id="3.40.50.300:FF:000482">
    <property type="entry name" value="Multidrug resistance-associated protein member 4"/>
    <property type="match status" value="1"/>
</dbReference>
<dbReference type="EMBL" id="JAZDUA010000337">
    <property type="protein sequence ID" value="KAK7794349.1"/>
    <property type="molecule type" value="Genomic_DNA"/>
</dbReference>